<evidence type="ECO:0008006" key="3">
    <source>
        <dbReference type="Google" id="ProtNLM"/>
    </source>
</evidence>
<name>A0A4S2LJM2_OPIFE</name>
<dbReference type="PANTHER" id="PTHR47331">
    <property type="entry name" value="PHD-TYPE DOMAIN-CONTAINING PROTEIN"/>
    <property type="match status" value="1"/>
</dbReference>
<dbReference type="EMBL" id="SJOL01007024">
    <property type="protein sequence ID" value="TGZ63825.1"/>
    <property type="molecule type" value="Genomic_DNA"/>
</dbReference>
<evidence type="ECO:0000313" key="1">
    <source>
        <dbReference type="EMBL" id="TGZ63825.1"/>
    </source>
</evidence>
<sequence length="177" mass="20137">MLKLEGTGRIGERIARNHNLVRLCPVMIDGLSCVRGRLDNLMWPPVAKHPIILPPKHNITRLIVWNAHMMNGHCGLSHMLSGLRRSCWIVQEVSMARRVLHGFWMCRRLLIMASRQVMVPPSIDRIQPGWHPFKWPLGVADECETPSYSSVKTAVVRTRDGGLRRDVHKIGLVEGCE</sequence>
<accession>A0A4S2LJM2</accession>
<comment type="caution">
    <text evidence="1">The sequence shown here is derived from an EMBL/GenBank/DDBJ whole genome shotgun (WGS) entry which is preliminary data.</text>
</comment>
<reference evidence="1 2" key="1">
    <citation type="journal article" date="2019" name="BMC Genomics">
        <title>New insights from Opisthorchis felineus genome: update on genomics of the epidemiologically important liver flukes.</title>
        <authorList>
            <person name="Ershov N.I."/>
            <person name="Mordvinov V.A."/>
            <person name="Prokhortchouk E.B."/>
            <person name="Pakharukova M.Y."/>
            <person name="Gunbin K.V."/>
            <person name="Ustyantsev K."/>
            <person name="Genaev M.A."/>
            <person name="Blinov A.G."/>
            <person name="Mazur A."/>
            <person name="Boulygina E."/>
            <person name="Tsygankova S."/>
            <person name="Khrameeva E."/>
            <person name="Chekanov N."/>
            <person name="Fan G."/>
            <person name="Xiao A."/>
            <person name="Zhang H."/>
            <person name="Xu X."/>
            <person name="Yang H."/>
            <person name="Solovyev V."/>
            <person name="Lee S.M."/>
            <person name="Liu X."/>
            <person name="Afonnikov D.A."/>
            <person name="Skryabin K.G."/>
        </authorList>
    </citation>
    <scope>NUCLEOTIDE SEQUENCE [LARGE SCALE GENOMIC DNA]</scope>
    <source>
        <strain evidence="1">AK-0245</strain>
        <tissue evidence="1">Whole organism</tissue>
    </source>
</reference>
<keyword evidence="2" id="KW-1185">Reference proteome</keyword>
<gene>
    <name evidence="1" type="ORF">CRM22_006705</name>
</gene>
<evidence type="ECO:0000313" key="2">
    <source>
        <dbReference type="Proteomes" id="UP000308267"/>
    </source>
</evidence>
<dbReference type="OrthoDB" id="5984724at2759"/>
<protein>
    <recommendedName>
        <fullName evidence="3">Integrase zinc-binding domain-containing protein</fullName>
    </recommendedName>
</protein>
<proteinExistence type="predicted"/>
<dbReference type="AlphaFoldDB" id="A0A4S2LJM2"/>
<organism evidence="1 2">
    <name type="scientific">Opisthorchis felineus</name>
    <dbReference type="NCBI Taxonomy" id="147828"/>
    <lineage>
        <taxon>Eukaryota</taxon>
        <taxon>Metazoa</taxon>
        <taxon>Spiralia</taxon>
        <taxon>Lophotrochozoa</taxon>
        <taxon>Platyhelminthes</taxon>
        <taxon>Trematoda</taxon>
        <taxon>Digenea</taxon>
        <taxon>Opisthorchiida</taxon>
        <taxon>Opisthorchiata</taxon>
        <taxon>Opisthorchiidae</taxon>
        <taxon>Opisthorchis</taxon>
    </lineage>
</organism>
<dbReference type="STRING" id="147828.A0A4S2LJM2"/>
<dbReference type="Proteomes" id="UP000308267">
    <property type="component" value="Unassembled WGS sequence"/>
</dbReference>